<comment type="caution">
    <text evidence="3">The sequence shown here is derived from an EMBL/GenBank/DDBJ whole genome shotgun (WGS) entry which is preliminary data.</text>
</comment>
<dbReference type="GO" id="GO:0016020">
    <property type="term" value="C:membrane"/>
    <property type="evidence" value="ECO:0007669"/>
    <property type="project" value="TreeGrafter"/>
</dbReference>
<evidence type="ECO:0000256" key="1">
    <source>
        <dbReference type="ARBA" id="ARBA00022801"/>
    </source>
</evidence>
<dbReference type="PRINTS" id="PR00412">
    <property type="entry name" value="EPOXHYDRLASE"/>
</dbReference>
<accession>A0A4R2QSU5</accession>
<reference evidence="3 4" key="1">
    <citation type="submission" date="2019-03" db="EMBL/GenBank/DDBJ databases">
        <title>Genomic Encyclopedia of Type Strains, Phase IV (KMG-IV): sequencing the most valuable type-strain genomes for metagenomic binning, comparative biology and taxonomic classification.</title>
        <authorList>
            <person name="Goeker M."/>
        </authorList>
    </citation>
    <scope>NUCLEOTIDE SEQUENCE [LARGE SCALE GENOMIC DNA]</scope>
    <source>
        <strain evidence="3 4">DSM 45765</strain>
    </source>
</reference>
<dbReference type="PRINTS" id="PR00111">
    <property type="entry name" value="ABHYDROLASE"/>
</dbReference>
<feature type="domain" description="AB hydrolase-1" evidence="2">
    <location>
        <begin position="47"/>
        <end position="284"/>
    </location>
</feature>
<dbReference type="GO" id="GO:0016787">
    <property type="term" value="F:hydrolase activity"/>
    <property type="evidence" value="ECO:0007669"/>
    <property type="project" value="UniProtKB-KW"/>
</dbReference>
<dbReference type="Pfam" id="PF12697">
    <property type="entry name" value="Abhydrolase_6"/>
    <property type="match status" value="1"/>
</dbReference>
<dbReference type="InterPro" id="IPR050266">
    <property type="entry name" value="AB_hydrolase_sf"/>
</dbReference>
<name>A0A4R2QSU5_9PSEU</name>
<evidence type="ECO:0000313" key="4">
    <source>
        <dbReference type="Proteomes" id="UP000294911"/>
    </source>
</evidence>
<dbReference type="Gene3D" id="3.40.50.1820">
    <property type="entry name" value="alpha/beta hydrolase"/>
    <property type="match status" value="1"/>
</dbReference>
<dbReference type="SUPFAM" id="SSF53474">
    <property type="entry name" value="alpha/beta-Hydrolases"/>
    <property type="match status" value="1"/>
</dbReference>
<protein>
    <submittedName>
        <fullName evidence="3">Alpha-beta hydrolase superfamily lysophospholipase</fullName>
    </submittedName>
</protein>
<evidence type="ECO:0000313" key="3">
    <source>
        <dbReference type="EMBL" id="TCP52970.1"/>
    </source>
</evidence>
<dbReference type="Proteomes" id="UP000294911">
    <property type="component" value="Unassembled WGS sequence"/>
</dbReference>
<dbReference type="AlphaFoldDB" id="A0A4R2QSU5"/>
<dbReference type="EMBL" id="SLXQ01000005">
    <property type="protein sequence ID" value="TCP52970.1"/>
    <property type="molecule type" value="Genomic_DNA"/>
</dbReference>
<dbReference type="PANTHER" id="PTHR43798:SF31">
    <property type="entry name" value="AB HYDROLASE SUPERFAMILY PROTEIN YCLE"/>
    <property type="match status" value="1"/>
</dbReference>
<evidence type="ECO:0000259" key="2">
    <source>
        <dbReference type="Pfam" id="PF12697"/>
    </source>
</evidence>
<organism evidence="3 4">
    <name type="scientific">Tamaricihabitans halophyticus</name>
    <dbReference type="NCBI Taxonomy" id="1262583"/>
    <lineage>
        <taxon>Bacteria</taxon>
        <taxon>Bacillati</taxon>
        <taxon>Actinomycetota</taxon>
        <taxon>Actinomycetes</taxon>
        <taxon>Pseudonocardiales</taxon>
        <taxon>Pseudonocardiaceae</taxon>
        <taxon>Tamaricihabitans</taxon>
    </lineage>
</organism>
<keyword evidence="1 3" id="KW-0378">Hydrolase</keyword>
<dbReference type="InterPro" id="IPR000073">
    <property type="entry name" value="AB_hydrolase_1"/>
</dbReference>
<dbReference type="InterPro" id="IPR029058">
    <property type="entry name" value="AB_hydrolase_fold"/>
</dbReference>
<gene>
    <name evidence="3" type="ORF">EV191_10531</name>
</gene>
<sequence>MVPARGRMHSLPSNGLTLRYITSADGTRLAVREAAPAEPIAAAAPPIVLVHGWAQDAAVWLDQLMDPVLTSRHRVLAVELRGHGESAVPTDGYRDSATWAGDIRAVLAEVGTPSVLVGWSFGGLVLTDYVRAFGNADIAGLVLAGALTEIGRGRPGGRVGAAMRAALPAVLDADPAVAVPALHALITAMPASPLPGARLQRMLAASLRVRPEVRAALFDRAVDSADVLAEVAVPTLVLHGTEDAVVDPRAAEYALGKISGARARWFEGVGHLPFAERVREFNDALAAFAADPS</sequence>
<proteinExistence type="predicted"/>
<keyword evidence="4" id="KW-1185">Reference proteome</keyword>
<dbReference type="PANTHER" id="PTHR43798">
    <property type="entry name" value="MONOACYLGLYCEROL LIPASE"/>
    <property type="match status" value="1"/>
</dbReference>
<dbReference type="InterPro" id="IPR000639">
    <property type="entry name" value="Epox_hydrolase-like"/>
</dbReference>